<reference evidence="1 2" key="1">
    <citation type="submission" date="2024-09" db="EMBL/GenBank/DDBJ databases">
        <authorList>
            <person name="Sun Q."/>
            <person name="Mori K."/>
        </authorList>
    </citation>
    <scope>NUCLEOTIDE SEQUENCE [LARGE SCALE GENOMIC DNA]</scope>
    <source>
        <strain evidence="1 2">CECT 8365</strain>
    </source>
</reference>
<dbReference type="Proteomes" id="UP001589562">
    <property type="component" value="Unassembled WGS sequence"/>
</dbReference>
<dbReference type="EMBL" id="JBHMFE010000013">
    <property type="protein sequence ID" value="MFB9108543.1"/>
    <property type="molecule type" value="Genomic_DNA"/>
</dbReference>
<gene>
    <name evidence="1" type="ORF">ACFFVK_08130</name>
</gene>
<name>A0ABV5H9K1_9FLAO</name>
<sequence>MKRKNNKILSAEYRNGTDYCKIDLLDKANIEINVGNSKTGIILNEKYHISGDTIIIEKNSNEFINEDFKEYLNTDKFIIADKQILFEVDKNNQYNKSKVMKVKFNEIHQK</sequence>
<protein>
    <submittedName>
        <fullName evidence="1">Uncharacterized protein</fullName>
    </submittedName>
</protein>
<evidence type="ECO:0000313" key="1">
    <source>
        <dbReference type="EMBL" id="MFB9108543.1"/>
    </source>
</evidence>
<keyword evidence="2" id="KW-1185">Reference proteome</keyword>
<comment type="caution">
    <text evidence="1">The sequence shown here is derived from an EMBL/GenBank/DDBJ whole genome shotgun (WGS) entry which is preliminary data.</text>
</comment>
<dbReference type="RefSeq" id="WP_278010446.1">
    <property type="nucleotide sequence ID" value="NZ_CP121112.1"/>
</dbReference>
<proteinExistence type="predicted"/>
<evidence type="ECO:0000313" key="2">
    <source>
        <dbReference type="Proteomes" id="UP001589562"/>
    </source>
</evidence>
<organism evidence="1 2">
    <name type="scientific">Flavobacterium gyeonganense</name>
    <dbReference type="NCBI Taxonomy" id="1310418"/>
    <lineage>
        <taxon>Bacteria</taxon>
        <taxon>Pseudomonadati</taxon>
        <taxon>Bacteroidota</taxon>
        <taxon>Flavobacteriia</taxon>
        <taxon>Flavobacteriales</taxon>
        <taxon>Flavobacteriaceae</taxon>
        <taxon>Flavobacterium</taxon>
    </lineage>
</organism>
<accession>A0ABV5H9K1</accession>